<dbReference type="Pfam" id="PF00691">
    <property type="entry name" value="OmpA"/>
    <property type="match status" value="1"/>
</dbReference>
<keyword evidence="5" id="KW-0732">Signal</keyword>
<evidence type="ECO:0000256" key="2">
    <source>
        <dbReference type="ARBA" id="ARBA00023136"/>
    </source>
</evidence>
<dbReference type="OrthoDB" id="189250at2"/>
<dbReference type="AlphaFoldDB" id="A0A420WH67"/>
<dbReference type="GO" id="GO:0009279">
    <property type="term" value="C:cell outer membrane"/>
    <property type="evidence" value="ECO:0007669"/>
    <property type="project" value="UniProtKB-SubCell"/>
</dbReference>
<feature type="chain" id="PRO_5019512071" evidence="5">
    <location>
        <begin position="26"/>
        <end position="288"/>
    </location>
</feature>
<reference evidence="7 8" key="1">
    <citation type="submission" date="2018-10" db="EMBL/GenBank/DDBJ databases">
        <title>Comparative analysis of microorganisms from saline springs in Andes Mountain Range, Colombia.</title>
        <authorList>
            <person name="Rubin E."/>
        </authorList>
    </citation>
    <scope>NUCLEOTIDE SEQUENCE [LARGE SCALE GENOMIC DNA]</scope>
    <source>
        <strain evidence="7 8">USBA 36</strain>
    </source>
</reference>
<dbReference type="CDD" id="cd07185">
    <property type="entry name" value="OmpA_C-like"/>
    <property type="match status" value="1"/>
</dbReference>
<protein>
    <submittedName>
        <fullName evidence="7">OOP family OmpA-OmpF porin</fullName>
    </submittedName>
</protein>
<dbReference type="Proteomes" id="UP000277424">
    <property type="component" value="Unassembled WGS sequence"/>
</dbReference>
<keyword evidence="2 4" id="KW-0472">Membrane</keyword>
<organism evidence="7 8">
    <name type="scientific">Oceanibaculum indicum</name>
    <dbReference type="NCBI Taxonomy" id="526216"/>
    <lineage>
        <taxon>Bacteria</taxon>
        <taxon>Pseudomonadati</taxon>
        <taxon>Pseudomonadota</taxon>
        <taxon>Alphaproteobacteria</taxon>
        <taxon>Rhodospirillales</taxon>
        <taxon>Oceanibaculaceae</taxon>
        <taxon>Oceanibaculum</taxon>
    </lineage>
</organism>
<dbReference type="PROSITE" id="PS51123">
    <property type="entry name" value="OMPA_2"/>
    <property type="match status" value="1"/>
</dbReference>
<dbReference type="InterPro" id="IPR006665">
    <property type="entry name" value="OmpA-like"/>
</dbReference>
<comment type="caution">
    <text evidence="7">The sequence shown here is derived from an EMBL/GenBank/DDBJ whole genome shotgun (WGS) entry which is preliminary data.</text>
</comment>
<evidence type="ECO:0000313" key="7">
    <source>
        <dbReference type="EMBL" id="RKQ70333.1"/>
    </source>
</evidence>
<dbReference type="InterPro" id="IPR006664">
    <property type="entry name" value="OMP_bac"/>
</dbReference>
<gene>
    <name evidence="7" type="ORF">BCL74_2277</name>
</gene>
<evidence type="ECO:0000256" key="3">
    <source>
        <dbReference type="ARBA" id="ARBA00023237"/>
    </source>
</evidence>
<dbReference type="InterPro" id="IPR050330">
    <property type="entry name" value="Bact_OuterMem_StrucFunc"/>
</dbReference>
<evidence type="ECO:0000259" key="6">
    <source>
        <dbReference type="PROSITE" id="PS51123"/>
    </source>
</evidence>
<dbReference type="EMBL" id="RBIG01000002">
    <property type="protein sequence ID" value="RKQ70333.1"/>
    <property type="molecule type" value="Genomic_DNA"/>
</dbReference>
<dbReference type="Gene3D" id="3.30.1330.60">
    <property type="entry name" value="OmpA-like domain"/>
    <property type="match status" value="1"/>
</dbReference>
<evidence type="ECO:0000256" key="1">
    <source>
        <dbReference type="ARBA" id="ARBA00004442"/>
    </source>
</evidence>
<comment type="subcellular location">
    <subcellularLocation>
        <location evidence="1">Cell outer membrane</location>
    </subcellularLocation>
</comment>
<dbReference type="PRINTS" id="PR01021">
    <property type="entry name" value="OMPADOMAIN"/>
</dbReference>
<feature type="domain" description="OmpA-like" evidence="6">
    <location>
        <begin position="175"/>
        <end position="288"/>
    </location>
</feature>
<dbReference type="PANTHER" id="PTHR30329:SF21">
    <property type="entry name" value="LIPOPROTEIN YIAD-RELATED"/>
    <property type="match status" value="1"/>
</dbReference>
<dbReference type="SUPFAM" id="SSF103088">
    <property type="entry name" value="OmpA-like"/>
    <property type="match status" value="1"/>
</dbReference>
<dbReference type="RefSeq" id="WP_121220052.1">
    <property type="nucleotide sequence ID" value="NZ_RBIG01000002.1"/>
</dbReference>
<dbReference type="InterPro" id="IPR036737">
    <property type="entry name" value="OmpA-like_sf"/>
</dbReference>
<evidence type="ECO:0000313" key="8">
    <source>
        <dbReference type="Proteomes" id="UP000277424"/>
    </source>
</evidence>
<feature type="signal peptide" evidence="5">
    <location>
        <begin position="1"/>
        <end position="25"/>
    </location>
</feature>
<dbReference type="PANTHER" id="PTHR30329">
    <property type="entry name" value="STATOR ELEMENT OF FLAGELLAR MOTOR COMPLEX"/>
    <property type="match status" value="1"/>
</dbReference>
<accession>A0A420WH67</accession>
<proteinExistence type="predicted"/>
<evidence type="ECO:0000256" key="4">
    <source>
        <dbReference type="PROSITE-ProRule" id="PRU00473"/>
    </source>
</evidence>
<name>A0A420WH67_9PROT</name>
<keyword evidence="3" id="KW-0998">Cell outer membrane</keyword>
<sequence length="288" mass="30919">MAFHSPVKFLFAGATALLVSACGTANIDHVRTAQPTGASPFNVALTNEYRELAVYEADKMYDWPDSVTWSKKGLAAANNQLVLPEQVGDWNIPDSHVGELTTARQRLVTALDGSARTKLPADAARAQAMFDCWVEQQEENWQFDHIAACRKGFMDAMEKVDAGMNPPKAAAPAPTGTPAPAGPYTVYFAFDSANLSAEGLRIVRTAADAARNEKAPIAVVGHADAAGPNDYNMRLSLRRAQAVRDALIADGIPVSRITASGQGEGDLAVPTADGVREQRNRRVVVLFR</sequence>
<evidence type="ECO:0000256" key="5">
    <source>
        <dbReference type="SAM" id="SignalP"/>
    </source>
</evidence>